<evidence type="ECO:0000256" key="1">
    <source>
        <dbReference type="SAM" id="MobiDB-lite"/>
    </source>
</evidence>
<proteinExistence type="predicted"/>
<feature type="region of interest" description="Disordered" evidence="1">
    <location>
        <begin position="611"/>
        <end position="634"/>
    </location>
</feature>
<feature type="compositionally biased region" description="Basic and acidic residues" evidence="1">
    <location>
        <begin position="341"/>
        <end position="360"/>
    </location>
</feature>
<keyword evidence="3" id="KW-1185">Reference proteome</keyword>
<name>A0A0L0W051_9BASI</name>
<feature type="region of interest" description="Disordered" evidence="1">
    <location>
        <begin position="1"/>
        <end position="47"/>
    </location>
</feature>
<dbReference type="AlphaFoldDB" id="A0A0L0W051"/>
<accession>A0A0L0W051</accession>
<evidence type="ECO:0000313" key="3">
    <source>
        <dbReference type="Proteomes" id="UP000054564"/>
    </source>
</evidence>
<reference evidence="3" key="1">
    <citation type="submission" date="2014-03" db="EMBL/GenBank/DDBJ databases">
        <title>The Genome Sequence of Puccinia striiformis f. sp. tritici PST-78.</title>
        <authorList>
            <consortium name="The Broad Institute Genome Sequencing Platform"/>
            <person name="Cuomo C."/>
            <person name="Hulbert S."/>
            <person name="Chen X."/>
            <person name="Walker B."/>
            <person name="Young S.K."/>
            <person name="Zeng Q."/>
            <person name="Gargeya S."/>
            <person name="Fitzgerald M."/>
            <person name="Haas B."/>
            <person name="Abouelleil A."/>
            <person name="Alvarado L."/>
            <person name="Arachchi H.M."/>
            <person name="Berlin A.M."/>
            <person name="Chapman S.B."/>
            <person name="Goldberg J."/>
            <person name="Griggs A."/>
            <person name="Gujja S."/>
            <person name="Hansen M."/>
            <person name="Howarth C."/>
            <person name="Imamovic A."/>
            <person name="Larimer J."/>
            <person name="McCowan C."/>
            <person name="Montmayeur A."/>
            <person name="Murphy C."/>
            <person name="Neiman D."/>
            <person name="Pearson M."/>
            <person name="Priest M."/>
            <person name="Roberts A."/>
            <person name="Saif S."/>
            <person name="Shea T."/>
            <person name="Sisk P."/>
            <person name="Sykes S."/>
            <person name="Wortman J."/>
            <person name="Nusbaum C."/>
            <person name="Birren B."/>
        </authorList>
    </citation>
    <scope>NUCLEOTIDE SEQUENCE [LARGE SCALE GENOMIC DNA]</scope>
    <source>
        <strain evidence="3">race PST-78</strain>
    </source>
</reference>
<feature type="compositionally biased region" description="Low complexity" evidence="1">
    <location>
        <begin position="198"/>
        <end position="215"/>
    </location>
</feature>
<gene>
    <name evidence="2" type="ORF">PSTG_02127</name>
</gene>
<feature type="region of interest" description="Disordered" evidence="1">
    <location>
        <begin position="261"/>
        <end position="280"/>
    </location>
</feature>
<comment type="caution">
    <text evidence="2">The sequence shown here is derived from an EMBL/GenBank/DDBJ whole genome shotgun (WGS) entry which is preliminary data.</text>
</comment>
<organism evidence="2 3">
    <name type="scientific">Puccinia striiformis f. sp. tritici PST-78</name>
    <dbReference type="NCBI Taxonomy" id="1165861"/>
    <lineage>
        <taxon>Eukaryota</taxon>
        <taxon>Fungi</taxon>
        <taxon>Dikarya</taxon>
        <taxon>Basidiomycota</taxon>
        <taxon>Pucciniomycotina</taxon>
        <taxon>Pucciniomycetes</taxon>
        <taxon>Pucciniales</taxon>
        <taxon>Pucciniaceae</taxon>
        <taxon>Puccinia</taxon>
    </lineage>
</organism>
<feature type="compositionally biased region" description="Polar residues" evidence="1">
    <location>
        <begin position="216"/>
        <end position="228"/>
    </location>
</feature>
<dbReference type="Proteomes" id="UP000054564">
    <property type="component" value="Unassembled WGS sequence"/>
</dbReference>
<sequence length="752" mass="83200">MDKSTSSNKPYLRSENKHSGSNILVVPPTLHPSQHIPGTSNASGKNPALFPIHPGGIIIPLQPTLRRQITEIAKHFTFPSTVGISVHANVSIQGAIHSSRTAGNGGGVPLPQISAASWNSLFFGCKEHADIPKCQATWMGPSRPSGLGVSARLEFRIDCDMASWYEPWLMSTFCRKVPRPEVLIVDYGVEASRRRSDTVSSSSSRLSGSTALTSSNISPMQSGTTKVASTPEMLRPSPIPRDGSTRPIRSRSIYLLSQAREYERNHRPESPSPGKYNVSPACRNRRKSQELEHFISPLNSGIQASSSKAHKKKSIHRLDWQCHGTDLARCGEGIPPCDHMSGIDERSSEDSNSRARSIDEPMEMTCERTPEDRSYNHPNLNDNYFQSEINESRKITVRQTAASEETSMGLERTWANLDTCKDLTEAASWTAIERQTSDNNMISDWKRFLSNTSPTSTDADWDKLASVDRRNRQRRVPQSLDLLPVDISDASSPIISPSPNVSPPISPALENHKAEDCPNIELKRTHKTHRNSTVSNPRFLRAFLDSLPPSVTRNVANQTRKPRARVTICESNRFDSVKKRSIYEDDPVQISGPLSENGLITNSDSLYAVDPSCDEYNSSPESLRDDRLPPRTSIVKRSNYPRDAMRQQSGRSLGSPTKAIAPHQETAVRGLLSFNEGNSPSKKSPKMIGLQDDRVKFGAQGPHDGCHSFIPVALNRKSSSPSYQSVIHKAMKVEIVNCNSTSSRFTTLRLPV</sequence>
<evidence type="ECO:0000313" key="2">
    <source>
        <dbReference type="EMBL" id="KNF04640.1"/>
    </source>
</evidence>
<dbReference type="EMBL" id="AJIL01000011">
    <property type="protein sequence ID" value="KNF04640.1"/>
    <property type="molecule type" value="Genomic_DNA"/>
</dbReference>
<feature type="region of interest" description="Disordered" evidence="1">
    <location>
        <begin position="194"/>
        <end position="248"/>
    </location>
</feature>
<dbReference type="OrthoDB" id="2501576at2759"/>
<protein>
    <submittedName>
        <fullName evidence="2">Uncharacterized protein</fullName>
    </submittedName>
</protein>
<feature type="region of interest" description="Disordered" evidence="1">
    <location>
        <begin position="340"/>
        <end position="360"/>
    </location>
</feature>
<dbReference type="STRING" id="1165861.A0A0L0W051"/>